<protein>
    <submittedName>
        <fullName evidence="2">Unnamed protein product</fullName>
    </submittedName>
</protein>
<dbReference type="AlphaFoldDB" id="A0A9W6XNE2"/>
<dbReference type="EMBL" id="BSXT01001389">
    <property type="protein sequence ID" value="GMF41957.1"/>
    <property type="molecule type" value="Genomic_DNA"/>
</dbReference>
<dbReference type="OrthoDB" id="304622at2759"/>
<evidence type="ECO:0000256" key="1">
    <source>
        <dbReference type="SAM" id="MobiDB-lite"/>
    </source>
</evidence>
<reference evidence="2" key="1">
    <citation type="submission" date="2023-04" db="EMBL/GenBank/DDBJ databases">
        <title>Phytophthora fragariaefolia NBRC 109709.</title>
        <authorList>
            <person name="Ichikawa N."/>
            <person name="Sato H."/>
            <person name="Tonouchi N."/>
        </authorList>
    </citation>
    <scope>NUCLEOTIDE SEQUENCE</scope>
    <source>
        <strain evidence="2">NBRC 109709</strain>
    </source>
</reference>
<evidence type="ECO:0000313" key="3">
    <source>
        <dbReference type="Proteomes" id="UP001165121"/>
    </source>
</evidence>
<comment type="caution">
    <text evidence="2">The sequence shown here is derived from an EMBL/GenBank/DDBJ whole genome shotgun (WGS) entry which is preliminary data.</text>
</comment>
<evidence type="ECO:0000313" key="2">
    <source>
        <dbReference type="EMBL" id="GMF41957.1"/>
    </source>
</evidence>
<feature type="compositionally biased region" description="Low complexity" evidence="1">
    <location>
        <begin position="82"/>
        <end position="95"/>
    </location>
</feature>
<proteinExistence type="predicted"/>
<keyword evidence="3" id="KW-1185">Reference proteome</keyword>
<organism evidence="2 3">
    <name type="scientific">Phytophthora fragariaefolia</name>
    <dbReference type="NCBI Taxonomy" id="1490495"/>
    <lineage>
        <taxon>Eukaryota</taxon>
        <taxon>Sar</taxon>
        <taxon>Stramenopiles</taxon>
        <taxon>Oomycota</taxon>
        <taxon>Peronosporomycetes</taxon>
        <taxon>Peronosporales</taxon>
        <taxon>Peronosporaceae</taxon>
        <taxon>Phytophthora</taxon>
    </lineage>
</organism>
<accession>A0A9W6XNE2</accession>
<sequence length="145" mass="15247">MDSGPPMLDALAKLELAMRPQSVPSWLSSDTNHAPKVTALGPRTSSVELVDHAAVHGVVGTATAGSNGSVHGTSPQKDKAGPMAPSPSSVRPRAPIGMLKDTVSAADKAFLSKSEHPSPKRTRQRARQATESKSRWVIGFVARFS</sequence>
<gene>
    <name evidence="2" type="ORF">Pfra01_001351300</name>
</gene>
<dbReference type="Proteomes" id="UP001165121">
    <property type="component" value="Unassembled WGS sequence"/>
</dbReference>
<name>A0A9W6XNE2_9STRA</name>
<feature type="compositionally biased region" description="Polar residues" evidence="1">
    <location>
        <begin position="66"/>
        <end position="75"/>
    </location>
</feature>
<feature type="region of interest" description="Disordered" evidence="1">
    <location>
        <begin position="61"/>
        <end position="132"/>
    </location>
</feature>